<evidence type="ECO:0008006" key="3">
    <source>
        <dbReference type="Google" id="ProtNLM"/>
    </source>
</evidence>
<sequence length="57" mass="6436">MEKDKKVEERVLGLIDKARVTGKTVKIKSSARRRSSLHQIIKTKEQADALMASLKTL</sequence>
<reference evidence="1 2" key="1">
    <citation type="submission" date="2024-06" db="EMBL/GenBank/DDBJ databases">
        <title>Chitinophaga defluvii sp. nov., isolated from municipal sewage.</title>
        <authorList>
            <person name="Zhang L."/>
        </authorList>
    </citation>
    <scope>NUCLEOTIDE SEQUENCE [LARGE SCALE GENOMIC DNA]</scope>
    <source>
        <strain evidence="1 2">H8</strain>
    </source>
</reference>
<protein>
    <recommendedName>
        <fullName evidence="3">50S ribosomal protein L29</fullName>
    </recommendedName>
</protein>
<proteinExistence type="predicted"/>
<evidence type="ECO:0000313" key="2">
    <source>
        <dbReference type="Proteomes" id="UP001549749"/>
    </source>
</evidence>
<organism evidence="1 2">
    <name type="scientific">Chitinophaga defluvii</name>
    <dbReference type="NCBI Taxonomy" id="3163343"/>
    <lineage>
        <taxon>Bacteria</taxon>
        <taxon>Pseudomonadati</taxon>
        <taxon>Bacteroidota</taxon>
        <taxon>Chitinophagia</taxon>
        <taxon>Chitinophagales</taxon>
        <taxon>Chitinophagaceae</taxon>
        <taxon>Chitinophaga</taxon>
    </lineage>
</organism>
<dbReference type="RefSeq" id="WP_354662577.1">
    <property type="nucleotide sequence ID" value="NZ_JBEXAC010000002.1"/>
</dbReference>
<gene>
    <name evidence="1" type="ORF">ABR189_21685</name>
</gene>
<name>A0ABV2TAK7_9BACT</name>
<comment type="caution">
    <text evidence="1">The sequence shown here is derived from an EMBL/GenBank/DDBJ whole genome shotgun (WGS) entry which is preliminary data.</text>
</comment>
<keyword evidence="2" id="KW-1185">Reference proteome</keyword>
<dbReference type="Proteomes" id="UP001549749">
    <property type="component" value="Unassembled WGS sequence"/>
</dbReference>
<evidence type="ECO:0000313" key="1">
    <source>
        <dbReference type="EMBL" id="MET7000016.1"/>
    </source>
</evidence>
<dbReference type="EMBL" id="JBEXAC010000002">
    <property type="protein sequence ID" value="MET7000016.1"/>
    <property type="molecule type" value="Genomic_DNA"/>
</dbReference>
<accession>A0ABV2TAK7</accession>